<organism evidence="2 3">
    <name type="scientific">Austropuccinia psidii MF-1</name>
    <dbReference type="NCBI Taxonomy" id="1389203"/>
    <lineage>
        <taxon>Eukaryota</taxon>
        <taxon>Fungi</taxon>
        <taxon>Dikarya</taxon>
        <taxon>Basidiomycota</taxon>
        <taxon>Pucciniomycotina</taxon>
        <taxon>Pucciniomycetes</taxon>
        <taxon>Pucciniales</taxon>
        <taxon>Sphaerophragmiaceae</taxon>
        <taxon>Austropuccinia</taxon>
    </lineage>
</organism>
<gene>
    <name evidence="2" type="ORF">O181_051913</name>
</gene>
<protein>
    <submittedName>
        <fullName evidence="2">Uncharacterized protein</fullName>
    </submittedName>
</protein>
<dbReference type="Proteomes" id="UP000765509">
    <property type="component" value="Unassembled WGS sequence"/>
</dbReference>
<dbReference type="GO" id="GO:0035241">
    <property type="term" value="F:protein-arginine omega-N monomethyltransferase activity"/>
    <property type="evidence" value="ECO:0007669"/>
    <property type="project" value="TreeGrafter"/>
</dbReference>
<dbReference type="Pfam" id="PF04252">
    <property type="entry name" value="SFM1-like"/>
    <property type="match status" value="1"/>
</dbReference>
<dbReference type="PANTHER" id="PTHR35517:SF1">
    <property type="entry name" value="PROTEIN ARGININE N-METHYLTRANSFERASE SFM1"/>
    <property type="match status" value="1"/>
</dbReference>
<feature type="compositionally biased region" description="Polar residues" evidence="1">
    <location>
        <begin position="48"/>
        <end position="65"/>
    </location>
</feature>
<reference evidence="2" key="1">
    <citation type="submission" date="2021-03" db="EMBL/GenBank/DDBJ databases">
        <title>Draft genome sequence of rust myrtle Austropuccinia psidii MF-1, a brazilian biotype.</title>
        <authorList>
            <person name="Quecine M.C."/>
            <person name="Pachon D.M.R."/>
            <person name="Bonatelli M.L."/>
            <person name="Correr F.H."/>
            <person name="Franceschini L.M."/>
            <person name="Leite T.F."/>
            <person name="Margarido G.R.A."/>
            <person name="Almeida C.A."/>
            <person name="Ferrarezi J.A."/>
            <person name="Labate C.A."/>
        </authorList>
    </citation>
    <scope>NUCLEOTIDE SEQUENCE</scope>
    <source>
        <strain evidence="2">MF-1</strain>
    </source>
</reference>
<comment type="caution">
    <text evidence="2">The sequence shown here is derived from an EMBL/GenBank/DDBJ whole genome shotgun (WGS) entry which is preliminary data.</text>
</comment>
<dbReference type="EMBL" id="AVOT02022655">
    <property type="protein sequence ID" value="MBW0512198.1"/>
    <property type="molecule type" value="Genomic_DNA"/>
</dbReference>
<dbReference type="InterPro" id="IPR007364">
    <property type="entry name" value="SFM1-like"/>
</dbReference>
<evidence type="ECO:0000313" key="3">
    <source>
        <dbReference type="Proteomes" id="UP000765509"/>
    </source>
</evidence>
<name>A0A9Q3HNU6_9BASI</name>
<feature type="region of interest" description="Disordered" evidence="1">
    <location>
        <begin position="44"/>
        <end position="73"/>
    </location>
</feature>
<dbReference type="AlphaFoldDB" id="A0A9Q3HNU6"/>
<evidence type="ECO:0000256" key="1">
    <source>
        <dbReference type="SAM" id="MobiDB-lite"/>
    </source>
</evidence>
<keyword evidence="3" id="KW-1185">Reference proteome</keyword>
<accession>A0A9Q3HNU6</accession>
<dbReference type="OrthoDB" id="373498at2759"/>
<sequence>MAKVYVIEHMEPDEEISPKSLPDWVMLEYFHILQQVGVVGVAKRPSPKQGSGTVGSSQTLIASSSKSDDEPNEANVASSKVFFSQLSPTSSQSLIEEINSQATNYNVGVGPVARPLHVFPPSNLAPKLDLGNCVCSQNSVLDLMSILEVNLAQVCLLDPKAEQELKPDDGACFRWFLFGGILGDDPPRDRTAQLRVCGFPSRNLGTIQMTTDTAVAVTKRIVEDGFRLQDLPWAEKPDLVFNSKESVQMPFRYLAEPSGQPIMPQGMRELIRRDMDRTFEF</sequence>
<proteinExistence type="predicted"/>
<dbReference type="CDD" id="cd18090">
    <property type="entry name" value="Arginine_MT_Sfm1"/>
    <property type="match status" value="1"/>
</dbReference>
<evidence type="ECO:0000313" key="2">
    <source>
        <dbReference type="EMBL" id="MBW0512198.1"/>
    </source>
</evidence>
<dbReference type="PANTHER" id="PTHR35517">
    <property type="entry name" value="PROTEIN ARGININE N-METHYLTRANSFERASE SFM1"/>
    <property type="match status" value="1"/>
</dbReference>